<accession>A0AAC9IIA4</accession>
<reference evidence="2 4" key="1">
    <citation type="submission" date="2016-10" db="EMBL/GenBank/DDBJ databases">
        <title>Whole genome sequence of hyper active fibrinolysis bacterium Bacillus pumilus strain VV3 isolated from fermented rice.</title>
        <authorList>
            <person name="Mariadas V.A."/>
            <person name="Vijayaraghavan P."/>
            <person name="Dhandapani V."/>
        </authorList>
    </citation>
    <scope>NUCLEOTIDE SEQUENCE [LARGE SCALE GENOMIC DNA]</scope>
    <source>
        <strain evidence="2 4">VV3</strain>
    </source>
</reference>
<feature type="transmembrane region" description="Helical" evidence="1">
    <location>
        <begin position="6"/>
        <end position="22"/>
    </location>
</feature>
<evidence type="ECO:0000313" key="3">
    <source>
        <dbReference type="EMBL" id="MCY9574420.1"/>
    </source>
</evidence>
<feature type="transmembrane region" description="Helical" evidence="1">
    <location>
        <begin position="42"/>
        <end position="62"/>
    </location>
</feature>
<dbReference type="KEGG" id="bxi:BK049_11495"/>
<keyword evidence="1" id="KW-0472">Membrane</keyword>
<evidence type="ECO:0000313" key="4">
    <source>
        <dbReference type="Proteomes" id="UP000177709"/>
    </source>
</evidence>
<dbReference type="AlphaFoldDB" id="A0AAC9IIA4"/>
<keyword evidence="5" id="KW-1185">Reference proteome</keyword>
<dbReference type="EMBL" id="JAMDMH010000005">
    <property type="protein sequence ID" value="MCY9574420.1"/>
    <property type="molecule type" value="Genomic_DNA"/>
</dbReference>
<reference evidence="3 5" key="2">
    <citation type="submission" date="2022-05" db="EMBL/GenBank/DDBJ databases">
        <title>Genome Sequencing of Bee-Associated Microbes.</title>
        <authorList>
            <person name="Dunlap C."/>
        </authorList>
    </citation>
    <scope>NUCLEOTIDE SEQUENCE [LARGE SCALE GENOMIC DNA]</scope>
    <source>
        <strain evidence="3 5">CBP-1093</strain>
    </source>
</reference>
<keyword evidence="1" id="KW-1133">Transmembrane helix</keyword>
<name>A0AAC9IIA4_9BACI</name>
<protein>
    <submittedName>
        <fullName evidence="2">Uncharacterized protein</fullName>
    </submittedName>
</protein>
<evidence type="ECO:0000313" key="5">
    <source>
        <dbReference type="Proteomes" id="UP001527057"/>
    </source>
</evidence>
<evidence type="ECO:0000313" key="2">
    <source>
        <dbReference type="EMBL" id="AOZ89253.1"/>
    </source>
</evidence>
<keyword evidence="1" id="KW-0812">Transmembrane</keyword>
<evidence type="ECO:0000256" key="1">
    <source>
        <dbReference type="SAM" id="Phobius"/>
    </source>
</evidence>
<dbReference type="Proteomes" id="UP001527057">
    <property type="component" value="Unassembled WGS sequence"/>
</dbReference>
<sequence length="88" mass="10020">MLNAFSLRFPVSVYMYVLHLLAAYEEKKQRILTSQNTQKNSFWIYVLAVILGVVTFAALVWACKTFGKGSKFAGQFKFLGIYIKIKCG</sequence>
<dbReference type="RefSeq" id="WP_008358279.1">
    <property type="nucleotide sequence ID" value="NZ_AMSH01000025.1"/>
</dbReference>
<dbReference type="EMBL" id="CP017786">
    <property type="protein sequence ID" value="AOZ89253.1"/>
    <property type="molecule type" value="Genomic_DNA"/>
</dbReference>
<organism evidence="2 4">
    <name type="scientific">Bacillus xiamenensis</name>
    <dbReference type="NCBI Taxonomy" id="1178537"/>
    <lineage>
        <taxon>Bacteria</taxon>
        <taxon>Bacillati</taxon>
        <taxon>Bacillota</taxon>
        <taxon>Bacilli</taxon>
        <taxon>Bacillales</taxon>
        <taxon>Bacillaceae</taxon>
        <taxon>Bacillus</taxon>
    </lineage>
</organism>
<proteinExistence type="predicted"/>
<gene>
    <name evidence="2" type="ORF">BK049_11495</name>
    <name evidence="3" type="ORF">M5W27_01045</name>
</gene>
<dbReference type="Proteomes" id="UP000177709">
    <property type="component" value="Chromosome"/>
</dbReference>